<evidence type="ECO:0000313" key="2">
    <source>
        <dbReference type="Proteomes" id="UP001295684"/>
    </source>
</evidence>
<name>A0AAD1U6Y2_EUPCR</name>
<dbReference type="EMBL" id="CAMPGE010001401">
    <property type="protein sequence ID" value="CAI2360184.1"/>
    <property type="molecule type" value="Genomic_DNA"/>
</dbReference>
<reference evidence="1" key="1">
    <citation type="submission" date="2023-07" db="EMBL/GenBank/DDBJ databases">
        <authorList>
            <consortium name="AG Swart"/>
            <person name="Singh M."/>
            <person name="Singh A."/>
            <person name="Seah K."/>
            <person name="Emmerich C."/>
        </authorList>
    </citation>
    <scope>NUCLEOTIDE SEQUENCE</scope>
    <source>
        <strain evidence="1">DP1</strain>
    </source>
</reference>
<gene>
    <name evidence="1" type="ORF">ECRASSUSDP1_LOCUS1482</name>
</gene>
<accession>A0AAD1U6Y2</accession>
<evidence type="ECO:0000313" key="1">
    <source>
        <dbReference type="EMBL" id="CAI2360184.1"/>
    </source>
</evidence>
<dbReference type="Proteomes" id="UP001295684">
    <property type="component" value="Unassembled WGS sequence"/>
</dbReference>
<sequence length="540" mass="63172">MDSQSPRNKLFKSNLTSLLTKRLSKSEHPGLKNKKIHRKSIGGKFTIKKFKRVIMQKTRERKRLKFISPNIKRNLKHQESMSFLDLAKNLSNIKDPSTPNFGYEETILPFGGKKPVSWKVVADALGIHKDILEETQRPKKKKIVRPPKKKSRRLSSIRNISSTDASQFKIGNRIIEQAKEKKKNFEKELEKRLQSMKTRNLKSTMTLETLEKNAIDKLTDSQMKPKDIINIIQNSKRKLPNKLLDGQILAKMPYFKIWKIKKDAKNLQDKIKEDRKNTRNMFKSSDNLNYTTEDFDKALTSPEIQEITSKKKSKYRILSKTDLLGASKTSNIDLMTKNNFKELFYKVLTYLKKVKDEKKKLESIYSDDHRPKFVIVKNHLSKDELDQDASLYLPQHTSCSKGAHFRRLKNLHLNFLKILERRLESFDKDCSKLLQCTNCSSKHNFKKAKKNLQIIYVQVKKKNFKFTIQGENIFEAFNNNCVKIFKEIYRLKVPLHNLAQEFQSLKFRHHNVRSLSSDRSSRLVLSNATSYKPPCTSFSI</sequence>
<proteinExistence type="predicted"/>
<keyword evidence="2" id="KW-1185">Reference proteome</keyword>
<comment type="caution">
    <text evidence="1">The sequence shown here is derived from an EMBL/GenBank/DDBJ whole genome shotgun (WGS) entry which is preliminary data.</text>
</comment>
<organism evidence="1 2">
    <name type="scientific">Euplotes crassus</name>
    <dbReference type="NCBI Taxonomy" id="5936"/>
    <lineage>
        <taxon>Eukaryota</taxon>
        <taxon>Sar</taxon>
        <taxon>Alveolata</taxon>
        <taxon>Ciliophora</taxon>
        <taxon>Intramacronucleata</taxon>
        <taxon>Spirotrichea</taxon>
        <taxon>Hypotrichia</taxon>
        <taxon>Euplotida</taxon>
        <taxon>Euplotidae</taxon>
        <taxon>Moneuplotes</taxon>
    </lineage>
</organism>
<dbReference type="AlphaFoldDB" id="A0AAD1U6Y2"/>
<protein>
    <submittedName>
        <fullName evidence="1">Uncharacterized protein</fullName>
    </submittedName>
</protein>